<protein>
    <submittedName>
        <fullName evidence="1">Uncharacterized protein</fullName>
    </submittedName>
</protein>
<reference evidence="1 2" key="1">
    <citation type="journal article" date="2015" name="Nat. Commun.">
        <title>Outbred genome sequencing and CRISPR/Cas9 gene editing in butterflies.</title>
        <authorList>
            <person name="Li X."/>
            <person name="Fan D."/>
            <person name="Zhang W."/>
            <person name="Liu G."/>
            <person name="Zhang L."/>
            <person name="Zhao L."/>
            <person name="Fang X."/>
            <person name="Chen L."/>
            <person name="Dong Y."/>
            <person name="Chen Y."/>
            <person name="Ding Y."/>
            <person name="Zhao R."/>
            <person name="Feng M."/>
            <person name="Zhu Y."/>
            <person name="Feng Y."/>
            <person name="Jiang X."/>
            <person name="Zhu D."/>
            <person name="Xiang H."/>
            <person name="Feng X."/>
            <person name="Li S."/>
            <person name="Wang J."/>
            <person name="Zhang G."/>
            <person name="Kronforst M.R."/>
            <person name="Wang W."/>
        </authorList>
    </citation>
    <scope>NUCLEOTIDE SEQUENCE [LARGE SCALE GENOMIC DNA]</scope>
    <source>
        <strain evidence="1">Ya'a_city_454_Pm</strain>
        <tissue evidence="1">Whole body</tissue>
    </source>
</reference>
<accession>A0A0N0PCH4</accession>
<keyword evidence="2" id="KW-1185">Reference proteome</keyword>
<dbReference type="Proteomes" id="UP000053240">
    <property type="component" value="Unassembled WGS sequence"/>
</dbReference>
<evidence type="ECO:0000313" key="1">
    <source>
        <dbReference type="EMBL" id="KPJ14014.1"/>
    </source>
</evidence>
<name>A0A0N0PCH4_PAPMA</name>
<gene>
    <name evidence="1" type="ORF">RR48_03120</name>
</gene>
<dbReference type="EMBL" id="KQ460556">
    <property type="protein sequence ID" value="KPJ14014.1"/>
    <property type="molecule type" value="Genomic_DNA"/>
</dbReference>
<dbReference type="InParanoid" id="A0A0N0PCH4"/>
<dbReference type="STRING" id="76193.A0A0N0PCH4"/>
<evidence type="ECO:0000313" key="2">
    <source>
        <dbReference type="Proteomes" id="UP000053240"/>
    </source>
</evidence>
<organism evidence="1 2">
    <name type="scientific">Papilio machaon</name>
    <name type="common">Old World swallowtail butterfly</name>
    <dbReference type="NCBI Taxonomy" id="76193"/>
    <lineage>
        <taxon>Eukaryota</taxon>
        <taxon>Metazoa</taxon>
        <taxon>Ecdysozoa</taxon>
        <taxon>Arthropoda</taxon>
        <taxon>Hexapoda</taxon>
        <taxon>Insecta</taxon>
        <taxon>Pterygota</taxon>
        <taxon>Neoptera</taxon>
        <taxon>Endopterygota</taxon>
        <taxon>Lepidoptera</taxon>
        <taxon>Glossata</taxon>
        <taxon>Ditrysia</taxon>
        <taxon>Papilionoidea</taxon>
        <taxon>Papilionidae</taxon>
        <taxon>Papilioninae</taxon>
        <taxon>Papilio</taxon>
    </lineage>
</organism>
<dbReference type="AlphaFoldDB" id="A0A0N0PCH4"/>
<proteinExistence type="predicted"/>
<sequence length="141" mass="16284">MLHTNALTRAYATTMSQLHAHTMKKYSIFSIKIKSHKPKPQNDEPPEITYCVVGGEGALALHAVTPTHPMPPQDELDAKFAELVNKGTIQRVACYVSICKTSAHDRYERNDQDCNPIKFYRFIRKEDDQLDYDDRFIRQKE</sequence>